<dbReference type="Proteomes" id="UP000181956">
    <property type="component" value="Chromosome I"/>
</dbReference>
<dbReference type="EMBL" id="LT629742">
    <property type="protein sequence ID" value="SDT12096.1"/>
    <property type="molecule type" value="Genomic_DNA"/>
</dbReference>
<feature type="compositionally biased region" description="Basic and acidic residues" evidence="1">
    <location>
        <begin position="1"/>
        <end position="10"/>
    </location>
</feature>
<name>A0A1H1XTQ2_9MICO</name>
<sequence>MPGPCRDHTSRGQSRRVRGLDTLVPRSSTSGRFTPAGGGRAATTEQRSARSPGANGKPFRVRVSIRSSLATRPTVSAALASVASSLEPTGDSRRLEGAAPRRRSSAAPEAPEPTGNPAACGVSIRSSLATRPTVLAALASVASSLKPTGDSRRLEGAAPRRRSSAAPEAPEPTGNPAACEVSIRSFLATRPAVSAALASVASCLEPTGDSRRLEGAAPRRRSSAAPEAPEPTGNRTACEVSIRSFLATRPTASAGLASVAGAPSSQREIHAGWRAPRRDEGAAQRPKPRSQRETAPRAGSRYARSSLLDQRRRQGWLRSLALPRANGRFTPAGGRRAATKEQRSARSPGASEKPSHVRGLDTLVPRYSTNGVGGVGFGRKPLEPTGNGATRRGRAPSAGQRGARR</sequence>
<feature type="compositionally biased region" description="Basic and acidic residues" evidence="1">
    <location>
        <begin position="267"/>
        <end position="282"/>
    </location>
</feature>
<protein>
    <submittedName>
        <fullName evidence="2">Uncharacterized protein</fullName>
    </submittedName>
</protein>
<gene>
    <name evidence="2" type="ORF">SAMN04489834_2873</name>
</gene>
<feature type="compositionally biased region" description="Low complexity" evidence="1">
    <location>
        <begin position="75"/>
        <end position="86"/>
    </location>
</feature>
<evidence type="ECO:0000313" key="2">
    <source>
        <dbReference type="EMBL" id="SDT12096.1"/>
    </source>
</evidence>
<proteinExistence type="predicted"/>
<evidence type="ECO:0000313" key="3">
    <source>
        <dbReference type="Proteomes" id="UP000181956"/>
    </source>
</evidence>
<feature type="region of interest" description="Disordered" evidence="1">
    <location>
        <begin position="201"/>
        <end position="239"/>
    </location>
</feature>
<accession>A0A1H1XTQ2</accession>
<evidence type="ECO:0000256" key="1">
    <source>
        <dbReference type="SAM" id="MobiDB-lite"/>
    </source>
</evidence>
<feature type="region of interest" description="Disordered" evidence="1">
    <location>
        <begin position="253"/>
        <end position="405"/>
    </location>
</feature>
<keyword evidence="3" id="KW-1185">Reference proteome</keyword>
<feature type="region of interest" description="Disordered" evidence="1">
    <location>
        <begin position="140"/>
        <end position="177"/>
    </location>
</feature>
<reference evidence="3" key="1">
    <citation type="submission" date="2016-10" db="EMBL/GenBank/DDBJ databases">
        <authorList>
            <person name="Varghese N."/>
            <person name="Submissions S."/>
        </authorList>
    </citation>
    <scope>NUCLEOTIDE SEQUENCE [LARGE SCALE GENOMIC DNA]</scope>
    <source>
        <strain evidence="3">DSM 21772</strain>
    </source>
</reference>
<feature type="region of interest" description="Disordered" evidence="1">
    <location>
        <begin position="72"/>
        <end position="123"/>
    </location>
</feature>
<organism evidence="2 3">
    <name type="scientific">Microterricola viridarii</name>
    <dbReference type="NCBI Taxonomy" id="412690"/>
    <lineage>
        <taxon>Bacteria</taxon>
        <taxon>Bacillati</taxon>
        <taxon>Actinomycetota</taxon>
        <taxon>Actinomycetes</taxon>
        <taxon>Micrococcales</taxon>
        <taxon>Microbacteriaceae</taxon>
        <taxon>Microterricola</taxon>
    </lineage>
</organism>
<dbReference type="AlphaFoldDB" id="A0A1H1XTQ2"/>
<feature type="region of interest" description="Disordered" evidence="1">
    <location>
        <begin position="1"/>
        <end position="60"/>
    </location>
</feature>